<dbReference type="Gene3D" id="3.30.70.100">
    <property type="match status" value="1"/>
</dbReference>
<dbReference type="InterPro" id="IPR036163">
    <property type="entry name" value="HMA_dom_sf"/>
</dbReference>
<reference evidence="8 9" key="1">
    <citation type="journal article" date="2016" name="Sci. Rep.">
        <title>The genome sequence of the outbreeding globe artichoke constructed de novo incorporating a phase-aware low-pass sequencing strategy of F1 progeny.</title>
        <authorList>
            <person name="Scaglione D."/>
            <person name="Reyes-Chin-Wo S."/>
            <person name="Acquadro A."/>
            <person name="Froenicke L."/>
            <person name="Portis E."/>
            <person name="Beitel C."/>
            <person name="Tirone M."/>
            <person name="Mauro R."/>
            <person name="Lo Monaco A."/>
            <person name="Mauromicale G."/>
            <person name="Faccioli P."/>
            <person name="Cattivelli L."/>
            <person name="Rieseberg L."/>
            <person name="Michelmore R."/>
            <person name="Lanteri S."/>
        </authorList>
    </citation>
    <scope>NUCLEOTIDE SEQUENCE [LARGE SCALE GENOMIC DNA]</scope>
    <source>
        <strain evidence="8">2C</strain>
    </source>
</reference>
<dbReference type="Gramene" id="KVI11125">
    <property type="protein sequence ID" value="KVI11125"/>
    <property type="gene ID" value="Ccrd_010468"/>
</dbReference>
<dbReference type="Proteomes" id="UP000243975">
    <property type="component" value="Unassembled WGS sequence"/>
</dbReference>
<feature type="domain" description="HMA" evidence="7">
    <location>
        <begin position="2"/>
        <end position="65"/>
    </location>
</feature>
<organism evidence="8 9">
    <name type="scientific">Cynara cardunculus var. scolymus</name>
    <name type="common">Globe artichoke</name>
    <name type="synonym">Cynara scolymus</name>
    <dbReference type="NCBI Taxonomy" id="59895"/>
    <lineage>
        <taxon>Eukaryota</taxon>
        <taxon>Viridiplantae</taxon>
        <taxon>Streptophyta</taxon>
        <taxon>Embryophyta</taxon>
        <taxon>Tracheophyta</taxon>
        <taxon>Spermatophyta</taxon>
        <taxon>Magnoliopsida</taxon>
        <taxon>eudicotyledons</taxon>
        <taxon>Gunneridae</taxon>
        <taxon>Pentapetalae</taxon>
        <taxon>asterids</taxon>
        <taxon>campanulids</taxon>
        <taxon>Asterales</taxon>
        <taxon>Asteraceae</taxon>
        <taxon>Carduoideae</taxon>
        <taxon>Cardueae</taxon>
        <taxon>Carduinae</taxon>
        <taxon>Cynara</taxon>
    </lineage>
</organism>
<dbReference type="OMA" id="CGNTHRV"/>
<proteinExistence type="inferred from homology"/>
<dbReference type="AlphaFoldDB" id="A0A103YLB4"/>
<protein>
    <submittedName>
        <fullName evidence="8">Heavy metal-associated domain, HMA</fullName>
    </submittedName>
</protein>
<dbReference type="PANTHER" id="PTHR45811">
    <property type="entry name" value="COPPER TRANSPORT PROTEIN FAMILY-RELATED"/>
    <property type="match status" value="1"/>
</dbReference>
<comment type="subcellular location">
    <subcellularLocation>
        <location evidence="1">Membrane</location>
        <topology evidence="1">Peripheral membrane protein</topology>
    </subcellularLocation>
</comment>
<comment type="caution">
    <text evidence="8">The sequence shown here is derived from an EMBL/GenBank/DDBJ whole genome shotgun (WGS) entry which is preliminary data.</text>
</comment>
<evidence type="ECO:0000313" key="9">
    <source>
        <dbReference type="Proteomes" id="UP000243975"/>
    </source>
</evidence>
<evidence type="ECO:0000256" key="2">
    <source>
        <dbReference type="ARBA" id="ARBA00022481"/>
    </source>
</evidence>
<dbReference type="SUPFAM" id="SSF55008">
    <property type="entry name" value="HMA, heavy metal-associated domain"/>
    <property type="match status" value="1"/>
</dbReference>
<evidence type="ECO:0000256" key="3">
    <source>
        <dbReference type="ARBA" id="ARBA00022723"/>
    </source>
</evidence>
<comment type="similarity">
    <text evidence="6">Belongs to the HIPP family.</text>
</comment>
<evidence type="ECO:0000256" key="6">
    <source>
        <dbReference type="ARBA" id="ARBA00024045"/>
    </source>
</evidence>
<evidence type="ECO:0000256" key="1">
    <source>
        <dbReference type="ARBA" id="ARBA00004170"/>
    </source>
</evidence>
<keyword evidence="2" id="KW-0488">Methylation</keyword>
<gene>
    <name evidence="8" type="ORF">Ccrd_010468</name>
</gene>
<dbReference type="STRING" id="59895.A0A103YLB4"/>
<keyword evidence="5" id="KW-0636">Prenylation</keyword>
<dbReference type="PANTHER" id="PTHR45811:SF33">
    <property type="entry name" value="HEAVY METAL-ASSOCIATED ISOPRENYLATED PLANT PROTEIN 2-RELATED"/>
    <property type="match status" value="1"/>
</dbReference>
<keyword evidence="4" id="KW-0449">Lipoprotein</keyword>
<name>A0A103YLB4_CYNCS</name>
<sequence length="125" mass="13468">MTKKIVLKVNFHCHKCKTRVLLALTKLIGIDQVSFDGDKGTVVVVGDVDPVCVATRVRKTGMIAQIESVGPNKKSSTPLPKLVRMINPLPPCGCEVVANGYSQPYDDDSAVVLTLSVNFPTSLMV</sequence>
<evidence type="ECO:0000313" key="8">
    <source>
        <dbReference type="EMBL" id="KVI11125.1"/>
    </source>
</evidence>
<evidence type="ECO:0000259" key="7">
    <source>
        <dbReference type="PROSITE" id="PS50846"/>
    </source>
</evidence>
<dbReference type="GO" id="GO:0009626">
    <property type="term" value="P:plant-type hypersensitive response"/>
    <property type="evidence" value="ECO:0007669"/>
    <property type="project" value="UniProtKB-KW"/>
</dbReference>
<dbReference type="InterPro" id="IPR051863">
    <property type="entry name" value="HIPP"/>
</dbReference>
<dbReference type="EMBL" id="LEKV01000895">
    <property type="protein sequence ID" value="KVI11125.1"/>
    <property type="molecule type" value="Genomic_DNA"/>
</dbReference>
<accession>A0A103YLB4</accession>
<evidence type="ECO:0000256" key="5">
    <source>
        <dbReference type="ARBA" id="ARBA00023289"/>
    </source>
</evidence>
<dbReference type="InterPro" id="IPR006121">
    <property type="entry name" value="HMA_dom"/>
</dbReference>
<dbReference type="Pfam" id="PF00403">
    <property type="entry name" value="HMA"/>
    <property type="match status" value="1"/>
</dbReference>
<keyword evidence="9" id="KW-1185">Reference proteome</keyword>
<dbReference type="PROSITE" id="PS50846">
    <property type="entry name" value="HMA_2"/>
    <property type="match status" value="1"/>
</dbReference>
<evidence type="ECO:0000256" key="4">
    <source>
        <dbReference type="ARBA" id="ARBA00023288"/>
    </source>
</evidence>
<dbReference type="GO" id="GO:0016020">
    <property type="term" value="C:membrane"/>
    <property type="evidence" value="ECO:0007669"/>
    <property type="project" value="UniProtKB-SubCell"/>
</dbReference>
<keyword evidence="3" id="KW-0479">Metal-binding</keyword>
<dbReference type="GO" id="GO:0046872">
    <property type="term" value="F:metal ion binding"/>
    <property type="evidence" value="ECO:0007669"/>
    <property type="project" value="UniProtKB-KW"/>
</dbReference>